<accession>A0ABN2JPE0</accession>
<proteinExistence type="predicted"/>
<evidence type="ECO:0008006" key="4">
    <source>
        <dbReference type="Google" id="ProtNLM"/>
    </source>
</evidence>
<organism evidence="2 3">
    <name type="scientific">Aeromicrobium alkaliterrae</name>
    <dbReference type="NCBI Taxonomy" id="302168"/>
    <lineage>
        <taxon>Bacteria</taxon>
        <taxon>Bacillati</taxon>
        <taxon>Actinomycetota</taxon>
        <taxon>Actinomycetes</taxon>
        <taxon>Propionibacteriales</taxon>
        <taxon>Nocardioidaceae</taxon>
        <taxon>Aeromicrobium</taxon>
    </lineage>
</organism>
<sequence length="145" mass="15369">MRVEVTWGSADDEQLLRRAVATALGIGLEDVVESRICPDCGSSSHGRPVVRRAGPPPTESAGHVSLSRHEDVAVVAWSAQAPVGIDVDGAGRRAWVRREARGKCVGAGITAPDPAHLTTRLLMAPSVYVAALAVDSTQEWELVVR</sequence>
<dbReference type="Proteomes" id="UP001501057">
    <property type="component" value="Unassembled WGS sequence"/>
</dbReference>
<keyword evidence="3" id="KW-1185">Reference proteome</keyword>
<feature type="region of interest" description="Disordered" evidence="1">
    <location>
        <begin position="43"/>
        <end position="64"/>
    </location>
</feature>
<dbReference type="InterPro" id="IPR037143">
    <property type="entry name" value="4-PPantetheinyl_Trfase_dom_sf"/>
</dbReference>
<reference evidence="2 3" key="1">
    <citation type="journal article" date="2019" name="Int. J. Syst. Evol. Microbiol.">
        <title>The Global Catalogue of Microorganisms (GCM) 10K type strain sequencing project: providing services to taxonomists for standard genome sequencing and annotation.</title>
        <authorList>
            <consortium name="The Broad Institute Genomics Platform"/>
            <consortium name="The Broad Institute Genome Sequencing Center for Infectious Disease"/>
            <person name="Wu L."/>
            <person name="Ma J."/>
        </authorList>
    </citation>
    <scope>NUCLEOTIDE SEQUENCE [LARGE SCALE GENOMIC DNA]</scope>
    <source>
        <strain evidence="2 3">JCM 13518</strain>
    </source>
</reference>
<gene>
    <name evidence="2" type="ORF">GCM10009710_13970</name>
</gene>
<evidence type="ECO:0000313" key="3">
    <source>
        <dbReference type="Proteomes" id="UP001501057"/>
    </source>
</evidence>
<protein>
    <recommendedName>
        <fullName evidence="4">4'-phosphopantetheinyl transferase</fullName>
    </recommendedName>
</protein>
<dbReference type="Gene3D" id="3.90.470.20">
    <property type="entry name" value="4'-phosphopantetheinyl transferase domain"/>
    <property type="match status" value="1"/>
</dbReference>
<evidence type="ECO:0000256" key="1">
    <source>
        <dbReference type="SAM" id="MobiDB-lite"/>
    </source>
</evidence>
<dbReference type="EMBL" id="BAAAME010000002">
    <property type="protein sequence ID" value="GAA1734562.1"/>
    <property type="molecule type" value="Genomic_DNA"/>
</dbReference>
<name>A0ABN2JPE0_9ACTN</name>
<comment type="caution">
    <text evidence="2">The sequence shown here is derived from an EMBL/GenBank/DDBJ whole genome shotgun (WGS) entry which is preliminary data.</text>
</comment>
<evidence type="ECO:0000313" key="2">
    <source>
        <dbReference type="EMBL" id="GAA1734562.1"/>
    </source>
</evidence>